<evidence type="ECO:0000313" key="2">
    <source>
        <dbReference type="Proteomes" id="UP000027920"/>
    </source>
</evidence>
<dbReference type="OrthoDB" id="3546279at2759"/>
<gene>
    <name evidence="1" type="ORF">A1O9_00205</name>
</gene>
<dbReference type="EMBL" id="AMGV01000001">
    <property type="protein sequence ID" value="KEF62233.1"/>
    <property type="molecule type" value="Genomic_DNA"/>
</dbReference>
<dbReference type="RefSeq" id="XP_013264823.1">
    <property type="nucleotide sequence ID" value="XM_013409369.1"/>
</dbReference>
<dbReference type="Proteomes" id="UP000027920">
    <property type="component" value="Unassembled WGS sequence"/>
</dbReference>
<dbReference type="GO" id="GO:0000981">
    <property type="term" value="F:DNA-binding transcription factor activity, RNA polymerase II-specific"/>
    <property type="evidence" value="ECO:0007669"/>
    <property type="project" value="TreeGrafter"/>
</dbReference>
<dbReference type="PANTHER" id="PTHR47657:SF14">
    <property type="entry name" value="ZN(2)-C6 FUNGAL-TYPE DOMAIN-CONTAINING PROTEIN"/>
    <property type="match status" value="1"/>
</dbReference>
<dbReference type="STRING" id="1182545.A0A072PSD1"/>
<comment type="caution">
    <text evidence="1">The sequence shown here is derived from an EMBL/GenBank/DDBJ whole genome shotgun (WGS) entry which is preliminary data.</text>
</comment>
<reference evidence="1 2" key="1">
    <citation type="submission" date="2013-03" db="EMBL/GenBank/DDBJ databases">
        <title>The Genome Sequence of Exophiala aquamarina CBS 119918.</title>
        <authorList>
            <consortium name="The Broad Institute Genomics Platform"/>
            <person name="Cuomo C."/>
            <person name="de Hoog S."/>
            <person name="Gorbushina A."/>
            <person name="Walker B."/>
            <person name="Young S.K."/>
            <person name="Zeng Q."/>
            <person name="Gargeya S."/>
            <person name="Fitzgerald M."/>
            <person name="Haas B."/>
            <person name="Abouelleil A."/>
            <person name="Allen A.W."/>
            <person name="Alvarado L."/>
            <person name="Arachchi H.M."/>
            <person name="Berlin A.M."/>
            <person name="Chapman S.B."/>
            <person name="Gainer-Dewar J."/>
            <person name="Goldberg J."/>
            <person name="Griggs A."/>
            <person name="Gujja S."/>
            <person name="Hansen M."/>
            <person name="Howarth C."/>
            <person name="Imamovic A."/>
            <person name="Ireland A."/>
            <person name="Larimer J."/>
            <person name="McCowan C."/>
            <person name="Murphy C."/>
            <person name="Pearson M."/>
            <person name="Poon T.W."/>
            <person name="Priest M."/>
            <person name="Roberts A."/>
            <person name="Saif S."/>
            <person name="Shea T."/>
            <person name="Sisk P."/>
            <person name="Sykes S."/>
            <person name="Wortman J."/>
            <person name="Nusbaum C."/>
            <person name="Birren B."/>
        </authorList>
    </citation>
    <scope>NUCLEOTIDE SEQUENCE [LARGE SCALE GENOMIC DNA]</scope>
    <source>
        <strain evidence="1 2">CBS 119918</strain>
    </source>
</reference>
<dbReference type="AlphaFoldDB" id="A0A072PSD1"/>
<evidence type="ECO:0008006" key="3">
    <source>
        <dbReference type="Google" id="ProtNLM"/>
    </source>
</evidence>
<evidence type="ECO:0000313" key="1">
    <source>
        <dbReference type="EMBL" id="KEF62233.1"/>
    </source>
</evidence>
<dbReference type="VEuPathDB" id="FungiDB:A1O9_00205"/>
<keyword evidence="2" id="KW-1185">Reference proteome</keyword>
<dbReference type="HOGENOM" id="CLU_024934_6_0_1"/>
<proteinExistence type="predicted"/>
<organism evidence="1 2">
    <name type="scientific">Exophiala aquamarina CBS 119918</name>
    <dbReference type="NCBI Taxonomy" id="1182545"/>
    <lineage>
        <taxon>Eukaryota</taxon>
        <taxon>Fungi</taxon>
        <taxon>Dikarya</taxon>
        <taxon>Ascomycota</taxon>
        <taxon>Pezizomycotina</taxon>
        <taxon>Eurotiomycetes</taxon>
        <taxon>Chaetothyriomycetidae</taxon>
        <taxon>Chaetothyriales</taxon>
        <taxon>Herpotrichiellaceae</taxon>
        <taxon>Exophiala</taxon>
    </lineage>
</organism>
<dbReference type="InterPro" id="IPR052400">
    <property type="entry name" value="Zn2-C6_fungal_TF"/>
</dbReference>
<sequence length="330" mass="37497">MAESHIVADICEIVEHRSERMTQLELLHTFHSHICTPFKVPQNQNVEAVWLSDVPRIAFKNENLLYAMFAISATFVLRSQPLNMDMQMRRDRYLALNLHWQRKAIDELSELNADAVSFTALLIQINSFAMMHERINPLCGYEAVVEWLKTGPGSGQIFAMAATVVRQNPDSKFKALMNAKPAYDPNIEHHFRHPIPPQSRGLLDGHLAQVEGLTSDTREVYEKTLRYLGTINESIIEQKPSFYAARQIQGFSLLIPKVFVEFVEERRPLALVILAHFFAMIALVQDPPWWVGDAAVKAIRALSEALNAGGETMPQEMEWPCSVVRNKGPH</sequence>
<dbReference type="PANTHER" id="PTHR47657">
    <property type="entry name" value="STEROL REGULATORY ELEMENT-BINDING PROTEIN ECM22"/>
    <property type="match status" value="1"/>
</dbReference>
<accession>A0A072PSD1</accession>
<protein>
    <recommendedName>
        <fullName evidence="3">Transcription factor domain-containing protein</fullName>
    </recommendedName>
</protein>
<dbReference type="GeneID" id="25275157"/>
<name>A0A072PSD1_9EURO</name>